<dbReference type="PANTHER" id="PTHR30535:SF4">
    <property type="entry name" value="HEMIN-BINDING PERIPLASMIC PROTEIN HMUT"/>
    <property type="match status" value="1"/>
</dbReference>
<feature type="signal peptide" evidence="1">
    <location>
        <begin position="1"/>
        <end position="29"/>
    </location>
</feature>
<evidence type="ECO:0000313" key="4">
    <source>
        <dbReference type="Proteomes" id="UP000321389"/>
    </source>
</evidence>
<organism evidence="3 4">
    <name type="scientific">Nitratireductor mangrovi</name>
    <dbReference type="NCBI Taxonomy" id="2599600"/>
    <lineage>
        <taxon>Bacteria</taxon>
        <taxon>Pseudomonadati</taxon>
        <taxon>Pseudomonadota</taxon>
        <taxon>Alphaproteobacteria</taxon>
        <taxon>Hyphomicrobiales</taxon>
        <taxon>Phyllobacteriaceae</taxon>
        <taxon>Nitratireductor</taxon>
    </lineage>
</organism>
<name>A0A5B8L4V1_9HYPH</name>
<dbReference type="PANTHER" id="PTHR30535">
    <property type="entry name" value="VITAMIN B12-BINDING PROTEIN"/>
    <property type="match status" value="1"/>
</dbReference>
<dbReference type="InterPro" id="IPR050902">
    <property type="entry name" value="ABC_Transporter_SBP"/>
</dbReference>
<evidence type="ECO:0000313" key="3">
    <source>
        <dbReference type="EMBL" id="QDZ02558.1"/>
    </source>
</evidence>
<dbReference type="Proteomes" id="UP000321389">
    <property type="component" value="Chromosome"/>
</dbReference>
<dbReference type="PROSITE" id="PS50983">
    <property type="entry name" value="FE_B12_PBP"/>
    <property type="match status" value="1"/>
</dbReference>
<evidence type="ECO:0000256" key="1">
    <source>
        <dbReference type="SAM" id="SignalP"/>
    </source>
</evidence>
<gene>
    <name evidence="3" type="ORF">FQ775_20490</name>
</gene>
<dbReference type="EMBL" id="CP042301">
    <property type="protein sequence ID" value="QDZ02558.1"/>
    <property type="molecule type" value="Genomic_DNA"/>
</dbReference>
<feature type="chain" id="PRO_5023095698" evidence="1">
    <location>
        <begin position="30"/>
        <end position="307"/>
    </location>
</feature>
<dbReference type="PROSITE" id="PS51318">
    <property type="entry name" value="TAT"/>
    <property type="match status" value="1"/>
</dbReference>
<sequence length="307" mass="31943">MNLPISRRGLLRAGSVALTIALTLAPMIAPPPAGSAFASDARPIADAKRLVSIGGSLTEIIYALGEEGRLVARDSTGQYPDAAMKLPDVGYMRRLSPEGVLSVDPDAIIALEGSGPPEAIDVLAKASVPMVMVPERFDRDGIVDKVRAVGEALGVEDKAAGLASEVGAELDAAQALTEGLSERKRILFVLSLQGGKIMASGSNSAADGIIKLAGGVNAITGFEGYKQLTDEAVIEARPDVVLMMARSDGLEISEDELFGHPAIAPTPAAANRELVRMNGLYLLGFGPRTASAARDLAVRLYGDKISN</sequence>
<keyword evidence="4" id="KW-1185">Reference proteome</keyword>
<proteinExistence type="predicted"/>
<evidence type="ECO:0000259" key="2">
    <source>
        <dbReference type="PROSITE" id="PS50983"/>
    </source>
</evidence>
<feature type="domain" description="Fe/B12 periplasmic-binding" evidence="2">
    <location>
        <begin position="49"/>
        <end position="304"/>
    </location>
</feature>
<dbReference type="KEGG" id="niy:FQ775_20490"/>
<dbReference type="RefSeq" id="WP_146301195.1">
    <property type="nucleotide sequence ID" value="NZ_CP042301.2"/>
</dbReference>
<dbReference type="SUPFAM" id="SSF53807">
    <property type="entry name" value="Helical backbone' metal receptor"/>
    <property type="match status" value="1"/>
</dbReference>
<reference evidence="3" key="1">
    <citation type="submission" date="2020-04" db="EMBL/GenBank/DDBJ databases">
        <title>Nitratireductor sp. nov. isolated from mangrove soil.</title>
        <authorList>
            <person name="Ye Y."/>
        </authorList>
    </citation>
    <scope>NUCLEOTIDE SEQUENCE</scope>
    <source>
        <strain evidence="3">SY7</strain>
    </source>
</reference>
<dbReference type="CDD" id="cd01149">
    <property type="entry name" value="HutB"/>
    <property type="match status" value="1"/>
</dbReference>
<keyword evidence="1" id="KW-0732">Signal</keyword>
<dbReference type="Pfam" id="PF01497">
    <property type="entry name" value="Peripla_BP_2"/>
    <property type="match status" value="1"/>
</dbReference>
<dbReference type="AlphaFoldDB" id="A0A5B8L4V1"/>
<dbReference type="Gene3D" id="3.40.50.1980">
    <property type="entry name" value="Nitrogenase molybdenum iron protein domain"/>
    <property type="match status" value="2"/>
</dbReference>
<dbReference type="OrthoDB" id="9797736at2"/>
<protein>
    <submittedName>
        <fullName evidence="3">ABC transporter substrate-binding protein</fullName>
    </submittedName>
</protein>
<dbReference type="InterPro" id="IPR006311">
    <property type="entry name" value="TAT_signal"/>
</dbReference>
<dbReference type="InterPro" id="IPR002491">
    <property type="entry name" value="ABC_transptr_periplasmic_BD"/>
</dbReference>
<accession>A0A5B8L4V1</accession>